<feature type="region of interest" description="Disordered" evidence="1">
    <location>
        <begin position="57"/>
        <end position="76"/>
    </location>
</feature>
<evidence type="ECO:0000256" key="1">
    <source>
        <dbReference type="SAM" id="MobiDB-lite"/>
    </source>
</evidence>
<comment type="caution">
    <text evidence="2">The sequence shown here is derived from an EMBL/GenBank/DDBJ whole genome shotgun (WGS) entry which is preliminary data.</text>
</comment>
<keyword evidence="3" id="KW-1185">Reference proteome</keyword>
<proteinExistence type="predicted"/>
<sequence length="76" mass="8418">MSTTKFPLMESNTNSLPSWRVTQTLTQESPLLQSNTNNNADSLPSWRVTPTVSLMESSTKSLPSWRVTPTVSPHGE</sequence>
<name>A0ABD0JNI8_9CAEN</name>
<gene>
    <name evidence="2" type="ORF">BaRGS_00032174</name>
</gene>
<organism evidence="2 3">
    <name type="scientific">Batillaria attramentaria</name>
    <dbReference type="NCBI Taxonomy" id="370345"/>
    <lineage>
        <taxon>Eukaryota</taxon>
        <taxon>Metazoa</taxon>
        <taxon>Spiralia</taxon>
        <taxon>Lophotrochozoa</taxon>
        <taxon>Mollusca</taxon>
        <taxon>Gastropoda</taxon>
        <taxon>Caenogastropoda</taxon>
        <taxon>Sorbeoconcha</taxon>
        <taxon>Cerithioidea</taxon>
        <taxon>Batillariidae</taxon>
        <taxon>Batillaria</taxon>
    </lineage>
</organism>
<protein>
    <submittedName>
        <fullName evidence="2">Uncharacterized protein</fullName>
    </submittedName>
</protein>
<accession>A0ABD0JNI8</accession>
<evidence type="ECO:0000313" key="3">
    <source>
        <dbReference type="Proteomes" id="UP001519460"/>
    </source>
</evidence>
<reference evidence="2 3" key="1">
    <citation type="journal article" date="2023" name="Sci. Data">
        <title>Genome assembly of the Korean intertidal mud-creeper Batillaria attramentaria.</title>
        <authorList>
            <person name="Patra A.K."/>
            <person name="Ho P.T."/>
            <person name="Jun S."/>
            <person name="Lee S.J."/>
            <person name="Kim Y."/>
            <person name="Won Y.J."/>
        </authorList>
    </citation>
    <scope>NUCLEOTIDE SEQUENCE [LARGE SCALE GENOMIC DNA]</scope>
    <source>
        <strain evidence="2">Wonlab-2016</strain>
    </source>
</reference>
<dbReference type="Proteomes" id="UP001519460">
    <property type="component" value="Unassembled WGS sequence"/>
</dbReference>
<dbReference type="EMBL" id="JACVVK020000372">
    <property type="protein sequence ID" value="KAK7476556.1"/>
    <property type="molecule type" value="Genomic_DNA"/>
</dbReference>
<dbReference type="AlphaFoldDB" id="A0ABD0JNI8"/>
<evidence type="ECO:0000313" key="2">
    <source>
        <dbReference type="EMBL" id="KAK7476556.1"/>
    </source>
</evidence>